<organism evidence="1 2">
    <name type="scientific">Algoriphagus antarcticus</name>
    <dbReference type="NCBI Taxonomy" id="238540"/>
    <lineage>
        <taxon>Bacteria</taxon>
        <taxon>Pseudomonadati</taxon>
        <taxon>Bacteroidota</taxon>
        <taxon>Cytophagia</taxon>
        <taxon>Cytophagales</taxon>
        <taxon>Cyclobacteriaceae</taxon>
        <taxon>Algoriphagus</taxon>
    </lineage>
</organism>
<protein>
    <recommendedName>
        <fullName evidence="3">Antibiotic biosynthesis monooxygenase</fullName>
    </recommendedName>
</protein>
<proteinExistence type="predicted"/>
<dbReference type="InterPro" id="IPR011008">
    <property type="entry name" value="Dimeric_a/b-barrel"/>
</dbReference>
<reference evidence="1 2" key="1">
    <citation type="submission" date="2018-08" db="EMBL/GenBank/DDBJ databases">
        <title>Genomic Encyclopedia of Archaeal and Bacterial Type Strains, Phase II (KMG-II): from individual species to whole genera.</title>
        <authorList>
            <person name="Goeker M."/>
        </authorList>
    </citation>
    <scope>NUCLEOTIDE SEQUENCE [LARGE SCALE GENOMIC DNA]</scope>
    <source>
        <strain evidence="1 2">DSM 15986</strain>
    </source>
</reference>
<accession>A0A3E0E9A5</accession>
<evidence type="ECO:0000313" key="1">
    <source>
        <dbReference type="EMBL" id="REG94323.1"/>
    </source>
</evidence>
<comment type="caution">
    <text evidence="1">The sequence shown here is derived from an EMBL/GenBank/DDBJ whole genome shotgun (WGS) entry which is preliminary data.</text>
</comment>
<evidence type="ECO:0008006" key="3">
    <source>
        <dbReference type="Google" id="ProtNLM"/>
    </source>
</evidence>
<gene>
    <name evidence="1" type="ORF">C8N25_101150</name>
</gene>
<evidence type="ECO:0000313" key="2">
    <source>
        <dbReference type="Proteomes" id="UP000256405"/>
    </source>
</evidence>
<dbReference type="EMBL" id="QUNF01000001">
    <property type="protein sequence ID" value="REG94323.1"/>
    <property type="molecule type" value="Genomic_DNA"/>
</dbReference>
<name>A0A3E0E9A5_9BACT</name>
<dbReference type="Gene3D" id="3.30.70.100">
    <property type="match status" value="1"/>
</dbReference>
<dbReference type="Proteomes" id="UP000256405">
    <property type="component" value="Unassembled WGS sequence"/>
</dbReference>
<sequence length="124" mass="14215">MVARLRTKRCSGDKAINMISRQWTCILKEESSDQYVNFLNKVVFTEARVLPGFIEASILKRNTESGLEFMIMTLWEDLNSIKAFAGEDISIAMVPEEAQHMMVSFDKTVKHYEVVSNSRSQSLF</sequence>
<dbReference type="AlphaFoldDB" id="A0A3E0E9A5"/>
<keyword evidence="2" id="KW-1185">Reference proteome</keyword>
<dbReference type="SUPFAM" id="SSF54909">
    <property type="entry name" value="Dimeric alpha+beta barrel"/>
    <property type="match status" value="1"/>
</dbReference>